<dbReference type="CDD" id="cd01572">
    <property type="entry name" value="QPRTase"/>
    <property type="match status" value="1"/>
</dbReference>
<dbReference type="SUPFAM" id="SSF54675">
    <property type="entry name" value="Nicotinate/Quinolinate PRTase N-terminal domain-like"/>
    <property type="match status" value="1"/>
</dbReference>
<dbReference type="UniPathway" id="UPA00253">
    <property type="reaction ID" value="UER00331"/>
</dbReference>
<dbReference type="InterPro" id="IPR013785">
    <property type="entry name" value="Aldolase_TIM"/>
</dbReference>
<evidence type="ECO:0000313" key="12">
    <source>
        <dbReference type="EMBL" id="TLP41240.1"/>
    </source>
</evidence>
<dbReference type="Pfam" id="PF02749">
    <property type="entry name" value="QRPTase_N"/>
    <property type="match status" value="1"/>
</dbReference>
<keyword evidence="5" id="KW-0662">Pyridine nucleotide biosynthesis</keyword>
<dbReference type="GO" id="GO:0034213">
    <property type="term" value="P:quinolinate catabolic process"/>
    <property type="evidence" value="ECO:0007669"/>
    <property type="project" value="TreeGrafter"/>
</dbReference>
<sequence length="273" mass="30803">MINIKKFVKNAIIEDNGRGDLFYDVAPKGRFTAKVITKDDGIFAGEIYAKALAKTEKFECRFLKHDGDKLKKGDVIAKLEGKASILLSSERTFLNMLQHASGIATMANRFVSQVEDLEVALLDTRKTRPQLRDFEKYASRVGGARNHRLGLDDCLMLKDTHLRTIKDLKSFIKDARKRISWVTKIEIECETFVQVKESMEAGADIIMCDNMVPEQIKEVVEFRNKNYPNVLLEASGNISLSTVRDFALTGVDALSSGSIIHQATWLDFSMKFD</sequence>
<dbReference type="InterPro" id="IPR002638">
    <property type="entry name" value="Quinolinate_PRibosylTrfase_C"/>
</dbReference>
<dbReference type="GO" id="GO:0005737">
    <property type="term" value="C:cytoplasm"/>
    <property type="evidence" value="ECO:0007669"/>
    <property type="project" value="TreeGrafter"/>
</dbReference>
<comment type="caution">
    <text evidence="12">The sequence shown here is derived from an EMBL/GenBank/DDBJ whole genome shotgun (WGS) entry which is preliminary data.</text>
</comment>
<name>A0A5R8Y640_9BACT</name>
<feature type="domain" description="Quinolinate phosphoribosyl transferase N-terminal" evidence="11">
    <location>
        <begin position="28"/>
        <end position="101"/>
    </location>
</feature>
<dbReference type="GO" id="GO:0004514">
    <property type="term" value="F:nicotinate-nucleotide diphosphorylase (carboxylating) activity"/>
    <property type="evidence" value="ECO:0007669"/>
    <property type="project" value="UniProtKB-EC"/>
</dbReference>
<comment type="similarity">
    <text evidence="3 9">Belongs to the NadC/ModD family.</text>
</comment>
<gene>
    <name evidence="12" type="ORF">FDK22_04240</name>
</gene>
<dbReference type="InterPro" id="IPR036068">
    <property type="entry name" value="Nicotinate_pribotase-like_C"/>
</dbReference>
<keyword evidence="6 9" id="KW-0328">Glycosyltransferase</keyword>
<keyword evidence="13" id="KW-1185">Reference proteome</keyword>
<dbReference type="InterPro" id="IPR027277">
    <property type="entry name" value="NadC/ModD"/>
</dbReference>
<dbReference type="OrthoDB" id="9782546at2"/>
<proteinExistence type="inferred from homology"/>
<comment type="function">
    <text evidence="1">Involved in the catabolism of quinolinic acid (QA).</text>
</comment>
<dbReference type="Gene3D" id="3.20.20.70">
    <property type="entry name" value="Aldolase class I"/>
    <property type="match status" value="1"/>
</dbReference>
<dbReference type="PANTHER" id="PTHR32179:SF3">
    <property type="entry name" value="NICOTINATE-NUCLEOTIDE PYROPHOSPHORYLASE [CARBOXYLATING]"/>
    <property type="match status" value="1"/>
</dbReference>
<protein>
    <recommendedName>
        <fullName evidence="4">nicotinate-nucleotide diphosphorylase (carboxylating)</fullName>
        <ecNumber evidence="4">2.4.2.19</ecNumber>
    </recommendedName>
    <alternativeName>
        <fullName evidence="8">Quinolinate phosphoribosyltransferase [decarboxylating]</fullName>
    </alternativeName>
</protein>
<evidence type="ECO:0000256" key="7">
    <source>
        <dbReference type="ARBA" id="ARBA00022679"/>
    </source>
</evidence>
<dbReference type="InterPro" id="IPR022412">
    <property type="entry name" value="Quinolinate_PRibosylTrfase_N"/>
</dbReference>
<reference evidence="12 13" key="1">
    <citation type="submission" date="2019-05" db="EMBL/GenBank/DDBJ databases">
        <title>Arcobacter sp. nov., isolated from sea sediment.</title>
        <authorList>
            <person name="Kim W."/>
        </authorList>
    </citation>
    <scope>NUCLEOTIDE SEQUENCE [LARGE SCALE GENOMIC DNA]</scope>
    <source>
        <strain evidence="12 13">CAU 1517</strain>
    </source>
</reference>
<dbReference type="EC" id="2.4.2.19" evidence="4"/>
<evidence type="ECO:0000256" key="2">
    <source>
        <dbReference type="ARBA" id="ARBA00004893"/>
    </source>
</evidence>
<dbReference type="EMBL" id="VANU01000001">
    <property type="protein sequence ID" value="TLP41240.1"/>
    <property type="molecule type" value="Genomic_DNA"/>
</dbReference>
<dbReference type="Proteomes" id="UP000308901">
    <property type="component" value="Unassembled WGS sequence"/>
</dbReference>
<evidence type="ECO:0000256" key="1">
    <source>
        <dbReference type="ARBA" id="ARBA00003237"/>
    </source>
</evidence>
<evidence type="ECO:0000313" key="13">
    <source>
        <dbReference type="Proteomes" id="UP000308901"/>
    </source>
</evidence>
<dbReference type="Gene3D" id="3.90.1170.20">
    <property type="entry name" value="Quinolinate phosphoribosyl transferase, N-terminal domain"/>
    <property type="match status" value="1"/>
</dbReference>
<feature type="domain" description="Quinolinate phosphoribosyl transferase C-terminal" evidence="10">
    <location>
        <begin position="103"/>
        <end position="271"/>
    </location>
</feature>
<dbReference type="PIRSF" id="PIRSF006250">
    <property type="entry name" value="NadC_ModD"/>
    <property type="match status" value="1"/>
</dbReference>
<evidence type="ECO:0000256" key="3">
    <source>
        <dbReference type="ARBA" id="ARBA00009400"/>
    </source>
</evidence>
<evidence type="ECO:0000259" key="10">
    <source>
        <dbReference type="Pfam" id="PF01729"/>
    </source>
</evidence>
<comment type="pathway">
    <text evidence="2">Cofactor biosynthesis; NAD(+) biosynthesis; nicotinate D-ribonucleotide from quinolinate: step 1/1.</text>
</comment>
<dbReference type="RefSeq" id="WP_138151644.1">
    <property type="nucleotide sequence ID" value="NZ_VANU01000001.1"/>
</dbReference>
<dbReference type="PANTHER" id="PTHR32179">
    <property type="entry name" value="NICOTINATE-NUCLEOTIDE PYROPHOSPHORYLASE [CARBOXYLATING]"/>
    <property type="match status" value="1"/>
</dbReference>
<dbReference type="InterPro" id="IPR004393">
    <property type="entry name" value="NadC"/>
</dbReference>
<evidence type="ECO:0000256" key="6">
    <source>
        <dbReference type="ARBA" id="ARBA00022676"/>
    </source>
</evidence>
<dbReference type="InterPro" id="IPR037128">
    <property type="entry name" value="Quinolinate_PRibosylTase_N_sf"/>
</dbReference>
<evidence type="ECO:0000256" key="4">
    <source>
        <dbReference type="ARBA" id="ARBA00011944"/>
    </source>
</evidence>
<dbReference type="Pfam" id="PF01729">
    <property type="entry name" value="QRPTase_C"/>
    <property type="match status" value="1"/>
</dbReference>
<accession>A0A5R8Y640</accession>
<dbReference type="AlphaFoldDB" id="A0A5R8Y640"/>
<evidence type="ECO:0000259" key="11">
    <source>
        <dbReference type="Pfam" id="PF02749"/>
    </source>
</evidence>
<evidence type="ECO:0000256" key="8">
    <source>
        <dbReference type="ARBA" id="ARBA00033102"/>
    </source>
</evidence>
<evidence type="ECO:0000256" key="5">
    <source>
        <dbReference type="ARBA" id="ARBA00022642"/>
    </source>
</evidence>
<dbReference type="SUPFAM" id="SSF51690">
    <property type="entry name" value="Nicotinate/Quinolinate PRTase C-terminal domain-like"/>
    <property type="match status" value="1"/>
</dbReference>
<dbReference type="GO" id="GO:0009435">
    <property type="term" value="P:NAD+ biosynthetic process"/>
    <property type="evidence" value="ECO:0007669"/>
    <property type="project" value="UniProtKB-UniPathway"/>
</dbReference>
<evidence type="ECO:0000256" key="9">
    <source>
        <dbReference type="PIRNR" id="PIRNR006250"/>
    </source>
</evidence>
<keyword evidence="7 9" id="KW-0808">Transferase</keyword>
<dbReference type="NCBIfam" id="TIGR00078">
    <property type="entry name" value="nadC"/>
    <property type="match status" value="1"/>
</dbReference>
<organism evidence="12 13">
    <name type="scientific">Arcobacter arenosus</name>
    <dbReference type="NCBI Taxonomy" id="2576037"/>
    <lineage>
        <taxon>Bacteria</taxon>
        <taxon>Pseudomonadati</taxon>
        <taxon>Campylobacterota</taxon>
        <taxon>Epsilonproteobacteria</taxon>
        <taxon>Campylobacterales</taxon>
        <taxon>Arcobacteraceae</taxon>
        <taxon>Arcobacter</taxon>
    </lineage>
</organism>
<dbReference type="FunFam" id="3.20.20.70:FF:000030">
    <property type="entry name" value="Nicotinate-nucleotide pyrophosphorylase, carboxylating"/>
    <property type="match status" value="1"/>
</dbReference>